<accession>A0AAV7DQC7</accession>
<sequence>MKIDGECLIELIGSCRNKGAENPSLSRLYYRGLWGSRNRRALILGWAYYLDAFSSYPLRTWLPSVYRGHDNWYTRGSPIFTDMSISPSLSPRQCPDRYAFRAGRNLPDKEFRYLRTVIVTAAVHRGFGRRLPCHQASAPIRGLTTSRRPVFLVNSRPGLVTATPFVRRHPFSRSYGAILPSSLESCLAPLGILYLPTCVGFGYRYPFVEGRSSFSWEYGMGYFSAVAPGTRTLGSRHFLYPFLPCPEKASLLRPSGPTRGSTGIFTCCPSTTPFGLILGPDSPSVDEPCGGTLRHAVRDQFSPPTAWELTVSCSISLPDGVLFTFPSRYYFAIGHPGYLALQGGPCGFTRDSTCPMLLGSGFARLSLACPWIQQQFERLTYSGISGSMLIFNSPKHFVACYALPRLWVPRYPP</sequence>
<evidence type="ECO:0000313" key="1">
    <source>
        <dbReference type="EMBL" id="KAG9438785.1"/>
    </source>
</evidence>
<name>A0AAV7DQC7_ARIFI</name>
<dbReference type="EMBL" id="JAINDJ010000011">
    <property type="protein sequence ID" value="KAG9438785.1"/>
    <property type="molecule type" value="Genomic_DNA"/>
</dbReference>
<organism evidence="1 2">
    <name type="scientific">Aristolochia fimbriata</name>
    <name type="common">White veined hardy Dutchman's pipe vine</name>
    <dbReference type="NCBI Taxonomy" id="158543"/>
    <lineage>
        <taxon>Eukaryota</taxon>
        <taxon>Viridiplantae</taxon>
        <taxon>Streptophyta</taxon>
        <taxon>Embryophyta</taxon>
        <taxon>Tracheophyta</taxon>
        <taxon>Spermatophyta</taxon>
        <taxon>Magnoliopsida</taxon>
        <taxon>Magnoliidae</taxon>
        <taxon>Piperales</taxon>
        <taxon>Aristolochiaceae</taxon>
        <taxon>Aristolochia</taxon>
    </lineage>
</organism>
<protein>
    <submittedName>
        <fullName evidence="1">Uncharacterized protein</fullName>
    </submittedName>
</protein>
<evidence type="ECO:0000313" key="2">
    <source>
        <dbReference type="Proteomes" id="UP000825729"/>
    </source>
</evidence>
<keyword evidence="2" id="KW-1185">Reference proteome</keyword>
<dbReference type="AntiFam" id="ANF00025">
    <property type="entry name" value="Antisense to 23S rRNA"/>
</dbReference>
<dbReference type="Proteomes" id="UP000825729">
    <property type="component" value="Unassembled WGS sequence"/>
</dbReference>
<gene>
    <name evidence="1" type="ORF">H6P81_021265</name>
</gene>
<reference evidence="1 2" key="1">
    <citation type="submission" date="2021-07" db="EMBL/GenBank/DDBJ databases">
        <title>The Aristolochia fimbriata genome: insights into angiosperm evolution, floral development and chemical biosynthesis.</title>
        <authorList>
            <person name="Jiao Y."/>
        </authorList>
    </citation>
    <scope>NUCLEOTIDE SEQUENCE [LARGE SCALE GENOMIC DNA]</scope>
    <source>
        <strain evidence="1">IBCAS-2021</strain>
        <tissue evidence="1">Leaf</tissue>
    </source>
</reference>
<dbReference type="AlphaFoldDB" id="A0AAV7DQC7"/>
<comment type="caution">
    <text evidence="1">The sequence shown here is derived from an EMBL/GenBank/DDBJ whole genome shotgun (WGS) entry which is preliminary data.</text>
</comment>
<proteinExistence type="predicted"/>